<accession>A0A3D9I856</accession>
<reference evidence="1 2" key="1">
    <citation type="submission" date="2018-07" db="EMBL/GenBank/DDBJ databases">
        <title>Genomic Encyclopedia of Type Strains, Phase III (KMG-III): the genomes of soil and plant-associated and newly described type strains.</title>
        <authorList>
            <person name="Whitman W."/>
        </authorList>
    </citation>
    <scope>NUCLEOTIDE SEQUENCE [LARGE SCALE GENOMIC DNA]</scope>
    <source>
        <strain evidence="1 2">CECT 7287</strain>
    </source>
</reference>
<dbReference type="AlphaFoldDB" id="A0A3D9I856"/>
<dbReference type="GO" id="GO:0016301">
    <property type="term" value="F:kinase activity"/>
    <property type="evidence" value="ECO:0007669"/>
    <property type="project" value="UniProtKB-KW"/>
</dbReference>
<dbReference type="SUPFAM" id="SSF55874">
    <property type="entry name" value="ATPase domain of HSP90 chaperone/DNA topoisomerase II/histidine kinase"/>
    <property type="match status" value="1"/>
</dbReference>
<gene>
    <name evidence="1" type="ORF">DFP98_13540</name>
</gene>
<dbReference type="RefSeq" id="WP_116064629.1">
    <property type="nucleotide sequence ID" value="NZ_QRDZ01000035.1"/>
</dbReference>
<dbReference type="InterPro" id="IPR036890">
    <property type="entry name" value="HATPase_C_sf"/>
</dbReference>
<protein>
    <submittedName>
        <fullName evidence="1">Histidine kinase/DNA gyrase B/HSP90-like ATPase</fullName>
    </submittedName>
</protein>
<dbReference type="EMBL" id="QRDZ01000035">
    <property type="protein sequence ID" value="RED57943.1"/>
    <property type="molecule type" value="Genomic_DNA"/>
</dbReference>
<name>A0A3D9I856_9BACL</name>
<dbReference type="Proteomes" id="UP000256977">
    <property type="component" value="Unassembled WGS sequence"/>
</dbReference>
<organism evidence="1 2">
    <name type="scientific">Cohnella phaseoli</name>
    <dbReference type="NCBI Taxonomy" id="456490"/>
    <lineage>
        <taxon>Bacteria</taxon>
        <taxon>Bacillati</taxon>
        <taxon>Bacillota</taxon>
        <taxon>Bacilli</taxon>
        <taxon>Bacillales</taxon>
        <taxon>Paenibacillaceae</taxon>
        <taxon>Cohnella</taxon>
    </lineage>
</organism>
<dbReference type="OrthoDB" id="9813438at2"/>
<evidence type="ECO:0000313" key="2">
    <source>
        <dbReference type="Proteomes" id="UP000256977"/>
    </source>
</evidence>
<comment type="caution">
    <text evidence="1">The sequence shown here is derived from an EMBL/GenBank/DDBJ whole genome shotgun (WGS) entry which is preliminary data.</text>
</comment>
<proteinExistence type="predicted"/>
<keyword evidence="1" id="KW-0808">Transferase</keyword>
<keyword evidence="1" id="KW-0418">Kinase</keyword>
<dbReference type="Gene3D" id="3.30.565.10">
    <property type="entry name" value="Histidine kinase-like ATPase, C-terminal domain"/>
    <property type="match status" value="1"/>
</dbReference>
<keyword evidence="2" id="KW-1185">Reference proteome</keyword>
<dbReference type="Pfam" id="PF13589">
    <property type="entry name" value="HATPase_c_3"/>
    <property type="match status" value="1"/>
</dbReference>
<sequence>MTTIINTVEVQPDARRMIEGLRDTGYKFNTAMADIIDNSIAAGATLVDIRIIMDYIGDITIYIADNGSGMDEEGLINAMRYGSNERPDPGSLGKFGLGLKTASTAFCRSLSVTSRSAGNGTVLKARWDLDHVSIQKWNLLFLNPDQEEMKLLADVTEGGAGTIVTWEKVDRVLKTYSEQGGTYARRALERIQESLADHISMVYQRFLDPSYTDANNVIIRLNEKAIEAWDPFCSQEPYTEVVAERRQEVELPDAQTTTSFFIKAYVIPRKEQFSSEEEAKKAKLTNDRQGFYVYRENRLIHYGDWLGMFRNEPHGTLLRVEFSFDHTLDDAFNVDIKKSNILLNDDLYNWLKDQFLPAPRRAADDRYRKGVNKGVGKAAKGAHDGSNAGIGSKEKAVQMANIEVTDEENNEVEVTNKKGRFKIKLPLIESAKEGEVHVTAVDSVDDGLLWEPCLIDKHHAVRINTSHPYYHKVYVPNLLSGVTIQGMDSLLWAMCEAELGTINDDTKYYIKELRYEVSKLLRKLVEDLPEPDINNGD</sequence>
<evidence type="ECO:0000313" key="1">
    <source>
        <dbReference type="EMBL" id="RED57943.1"/>
    </source>
</evidence>